<evidence type="ECO:0000313" key="3">
    <source>
        <dbReference type="EMBL" id="KAL0201337.1"/>
    </source>
</evidence>
<dbReference type="AlphaFoldDB" id="A0ABD0RS17"/>
<name>A0ABD0RS17_CIRMR</name>
<organism evidence="3 4">
    <name type="scientific">Cirrhinus mrigala</name>
    <name type="common">Mrigala</name>
    <dbReference type="NCBI Taxonomy" id="683832"/>
    <lineage>
        <taxon>Eukaryota</taxon>
        <taxon>Metazoa</taxon>
        <taxon>Chordata</taxon>
        <taxon>Craniata</taxon>
        <taxon>Vertebrata</taxon>
        <taxon>Euteleostomi</taxon>
        <taxon>Actinopterygii</taxon>
        <taxon>Neopterygii</taxon>
        <taxon>Teleostei</taxon>
        <taxon>Ostariophysi</taxon>
        <taxon>Cypriniformes</taxon>
        <taxon>Cyprinidae</taxon>
        <taxon>Labeoninae</taxon>
        <taxon>Labeonini</taxon>
        <taxon>Cirrhinus</taxon>
    </lineage>
</organism>
<accession>A0ABD0RS17</accession>
<proteinExistence type="predicted"/>
<dbReference type="InterPro" id="IPR015812">
    <property type="entry name" value="Integrin_bsu"/>
</dbReference>
<evidence type="ECO:0008006" key="5">
    <source>
        <dbReference type="Google" id="ProtNLM"/>
    </source>
</evidence>
<dbReference type="EMBL" id="JAMKFB020000002">
    <property type="protein sequence ID" value="KAL0201337.1"/>
    <property type="molecule type" value="Genomic_DNA"/>
</dbReference>
<keyword evidence="2" id="KW-0325">Glycoprotein</keyword>
<evidence type="ECO:0000256" key="2">
    <source>
        <dbReference type="ARBA" id="ARBA00023180"/>
    </source>
</evidence>
<sequence length="68" mass="7674">DFKPSRCDDEDSLKKAGCTQLGIENPRGTVTIYKNKPVTNCKTDGEQNLRPDEIIQIQPQKLTLNLRS</sequence>
<dbReference type="Gene3D" id="2.60.40.1510">
    <property type="entry name" value="ntegrin, alpha v. Chain A, domain 3"/>
    <property type="match status" value="1"/>
</dbReference>
<keyword evidence="1" id="KW-1015">Disulfide bond</keyword>
<protein>
    <recommendedName>
        <fullName evidence="5">PASTA domain-containing protein</fullName>
    </recommendedName>
</protein>
<reference evidence="3 4" key="1">
    <citation type="submission" date="2024-05" db="EMBL/GenBank/DDBJ databases">
        <title>Genome sequencing and assembly of Indian major carp, Cirrhinus mrigala (Hamilton, 1822).</title>
        <authorList>
            <person name="Mohindra V."/>
            <person name="Chowdhury L.M."/>
            <person name="Lal K."/>
            <person name="Jena J.K."/>
        </authorList>
    </citation>
    <scope>NUCLEOTIDE SEQUENCE [LARGE SCALE GENOMIC DNA]</scope>
    <source>
        <strain evidence="3">CM1030</strain>
        <tissue evidence="3">Blood</tissue>
    </source>
</reference>
<comment type="caution">
    <text evidence="3">The sequence shown here is derived from an EMBL/GenBank/DDBJ whole genome shotgun (WGS) entry which is preliminary data.</text>
</comment>
<dbReference type="Proteomes" id="UP001529510">
    <property type="component" value="Unassembled WGS sequence"/>
</dbReference>
<feature type="non-terminal residue" evidence="3">
    <location>
        <position position="68"/>
    </location>
</feature>
<evidence type="ECO:0000313" key="4">
    <source>
        <dbReference type="Proteomes" id="UP001529510"/>
    </source>
</evidence>
<evidence type="ECO:0000256" key="1">
    <source>
        <dbReference type="ARBA" id="ARBA00023157"/>
    </source>
</evidence>
<gene>
    <name evidence="3" type="ORF">M9458_004524</name>
</gene>
<keyword evidence="4" id="KW-1185">Reference proteome</keyword>
<dbReference type="PRINTS" id="PR01186">
    <property type="entry name" value="INTEGRINB"/>
</dbReference>
<feature type="non-terminal residue" evidence="3">
    <location>
        <position position="1"/>
    </location>
</feature>